<dbReference type="Pfam" id="PF00651">
    <property type="entry name" value="BTB"/>
    <property type="match status" value="1"/>
</dbReference>
<organism evidence="3 4">
    <name type="scientific">Jaapia argillacea MUCL 33604</name>
    <dbReference type="NCBI Taxonomy" id="933084"/>
    <lineage>
        <taxon>Eukaryota</taxon>
        <taxon>Fungi</taxon>
        <taxon>Dikarya</taxon>
        <taxon>Basidiomycota</taxon>
        <taxon>Agaricomycotina</taxon>
        <taxon>Agaricomycetes</taxon>
        <taxon>Agaricomycetidae</taxon>
        <taxon>Jaapiales</taxon>
        <taxon>Jaapiaceae</taxon>
        <taxon>Jaapia</taxon>
    </lineage>
</organism>
<feature type="domain" description="BTB" evidence="2">
    <location>
        <begin position="22"/>
        <end position="98"/>
    </location>
</feature>
<dbReference type="InParanoid" id="A0A067Q092"/>
<dbReference type="InterPro" id="IPR011333">
    <property type="entry name" value="SKP1/BTB/POZ_sf"/>
</dbReference>
<gene>
    <name evidence="3" type="ORF">JAAARDRAFT_191850</name>
</gene>
<sequence length="327" mass="35860">MTDSPTTTTPTPAKSPFNDPRADIILRSSDKIDFATFKTILSLSSPIFDDMFRLPQPSSDSGSQAEKDGVAVVEMTENGKELEMLLRFCHPGERPPPESIEDATLAMAVAMKYQVDFMAAASKKRLLELAVDEPARVFSIACLYKAKDLAIDSAKLALNKSEATLFPNHPNSIPSEFSLITARYIIHLLTYHRQCAAKMGSLTEAVINGIGQDWKPSCGHCGSRGVANPTFSLQHWPDFRANIRSTLNLRPSSEALKELARTGGYSGSLLCGYCSIRRMDPTAVELPRYCTQLSAHVDRLIAEVCHQLFLGGKVTYSGGQVPLELDF</sequence>
<dbReference type="EMBL" id="KL197714">
    <property type="protein sequence ID" value="KDQ60473.1"/>
    <property type="molecule type" value="Genomic_DNA"/>
</dbReference>
<dbReference type="AlphaFoldDB" id="A0A067Q092"/>
<dbReference type="Proteomes" id="UP000027265">
    <property type="component" value="Unassembled WGS sequence"/>
</dbReference>
<dbReference type="SUPFAM" id="SSF54695">
    <property type="entry name" value="POZ domain"/>
    <property type="match status" value="1"/>
</dbReference>
<feature type="region of interest" description="Disordered" evidence="1">
    <location>
        <begin position="1"/>
        <end position="21"/>
    </location>
</feature>
<dbReference type="InterPro" id="IPR000210">
    <property type="entry name" value="BTB/POZ_dom"/>
</dbReference>
<accession>A0A067Q092</accession>
<feature type="compositionally biased region" description="Low complexity" evidence="1">
    <location>
        <begin position="1"/>
        <end position="12"/>
    </location>
</feature>
<name>A0A067Q092_9AGAM</name>
<dbReference type="Gene3D" id="3.30.710.10">
    <property type="entry name" value="Potassium Channel Kv1.1, Chain A"/>
    <property type="match status" value="1"/>
</dbReference>
<dbReference type="HOGENOM" id="CLU_052397_0_0_1"/>
<evidence type="ECO:0000259" key="2">
    <source>
        <dbReference type="PROSITE" id="PS50097"/>
    </source>
</evidence>
<dbReference type="STRING" id="933084.A0A067Q092"/>
<keyword evidence="4" id="KW-1185">Reference proteome</keyword>
<proteinExistence type="predicted"/>
<reference evidence="4" key="1">
    <citation type="journal article" date="2014" name="Proc. Natl. Acad. Sci. U.S.A.">
        <title>Extensive sampling of basidiomycete genomes demonstrates inadequacy of the white-rot/brown-rot paradigm for wood decay fungi.</title>
        <authorList>
            <person name="Riley R."/>
            <person name="Salamov A.A."/>
            <person name="Brown D.W."/>
            <person name="Nagy L.G."/>
            <person name="Floudas D."/>
            <person name="Held B.W."/>
            <person name="Levasseur A."/>
            <person name="Lombard V."/>
            <person name="Morin E."/>
            <person name="Otillar R."/>
            <person name="Lindquist E.A."/>
            <person name="Sun H."/>
            <person name="LaButti K.M."/>
            <person name="Schmutz J."/>
            <person name="Jabbour D."/>
            <person name="Luo H."/>
            <person name="Baker S.E."/>
            <person name="Pisabarro A.G."/>
            <person name="Walton J.D."/>
            <person name="Blanchette R.A."/>
            <person name="Henrissat B."/>
            <person name="Martin F."/>
            <person name="Cullen D."/>
            <person name="Hibbett D.S."/>
            <person name="Grigoriev I.V."/>
        </authorList>
    </citation>
    <scope>NUCLEOTIDE SEQUENCE [LARGE SCALE GENOMIC DNA]</scope>
    <source>
        <strain evidence="4">MUCL 33604</strain>
    </source>
</reference>
<dbReference type="PROSITE" id="PS50097">
    <property type="entry name" value="BTB"/>
    <property type="match status" value="1"/>
</dbReference>
<dbReference type="OrthoDB" id="3357985at2759"/>
<protein>
    <recommendedName>
        <fullName evidence="2">BTB domain-containing protein</fullName>
    </recommendedName>
</protein>
<dbReference type="SMART" id="SM00225">
    <property type="entry name" value="BTB"/>
    <property type="match status" value="1"/>
</dbReference>
<evidence type="ECO:0000313" key="3">
    <source>
        <dbReference type="EMBL" id="KDQ60473.1"/>
    </source>
</evidence>
<evidence type="ECO:0000256" key="1">
    <source>
        <dbReference type="SAM" id="MobiDB-lite"/>
    </source>
</evidence>
<evidence type="ECO:0000313" key="4">
    <source>
        <dbReference type="Proteomes" id="UP000027265"/>
    </source>
</evidence>